<proteinExistence type="inferred from homology"/>
<evidence type="ECO:0000313" key="3">
    <source>
        <dbReference type="Proteomes" id="UP001431209"/>
    </source>
</evidence>
<evidence type="ECO:0000256" key="1">
    <source>
        <dbReference type="ARBA" id="ARBA00005595"/>
    </source>
</evidence>
<keyword evidence="3" id="KW-1185">Reference proteome</keyword>
<dbReference type="PANTHER" id="PTHR12111">
    <property type="entry name" value="SPLICING FACTOR YJU2"/>
    <property type="match status" value="1"/>
</dbReference>
<dbReference type="EMBL" id="JAOPGA020001071">
    <property type="protein sequence ID" value="KAL0484806.1"/>
    <property type="molecule type" value="Genomic_DNA"/>
</dbReference>
<comment type="similarity">
    <text evidence="1">Belongs to the CWC16 family.</text>
</comment>
<name>A0AAW2Z7Y2_9EUKA</name>
<gene>
    <name evidence="2" type="ORF">AKO1_003659</name>
</gene>
<organism evidence="2 3">
    <name type="scientific">Acrasis kona</name>
    <dbReference type="NCBI Taxonomy" id="1008807"/>
    <lineage>
        <taxon>Eukaryota</taxon>
        <taxon>Discoba</taxon>
        <taxon>Heterolobosea</taxon>
        <taxon>Tetramitia</taxon>
        <taxon>Eutetramitia</taxon>
        <taxon>Acrasidae</taxon>
        <taxon>Acrasis</taxon>
    </lineage>
</organism>
<dbReference type="Proteomes" id="UP001431209">
    <property type="component" value="Unassembled WGS sequence"/>
</dbReference>
<dbReference type="GO" id="GO:0071014">
    <property type="term" value="C:post-mRNA release spliceosomal complex"/>
    <property type="evidence" value="ECO:0007669"/>
    <property type="project" value="TreeGrafter"/>
</dbReference>
<dbReference type="GO" id="GO:0000398">
    <property type="term" value="P:mRNA splicing, via spliceosome"/>
    <property type="evidence" value="ECO:0007669"/>
    <property type="project" value="InterPro"/>
</dbReference>
<reference evidence="2 3" key="1">
    <citation type="submission" date="2024-03" db="EMBL/GenBank/DDBJ databases">
        <title>The Acrasis kona genome and developmental transcriptomes reveal deep origins of eukaryotic multicellular pathways.</title>
        <authorList>
            <person name="Sheikh S."/>
            <person name="Fu C.-J."/>
            <person name="Brown M.W."/>
            <person name="Baldauf S.L."/>
        </authorList>
    </citation>
    <scope>NUCLEOTIDE SEQUENCE [LARGE SCALE GENOMIC DNA]</scope>
    <source>
        <strain evidence="2 3">ATCC MYA-3509</strain>
    </source>
</reference>
<dbReference type="AlphaFoldDB" id="A0AAW2Z7Y2"/>
<dbReference type="Pfam" id="PF04502">
    <property type="entry name" value="Saf4_Yju2"/>
    <property type="match status" value="1"/>
</dbReference>
<protein>
    <submittedName>
        <fullName evidence="2">Coiled-coil domain-containing protein</fullName>
    </submittedName>
</protein>
<evidence type="ECO:0000313" key="2">
    <source>
        <dbReference type="EMBL" id="KAL0484806.1"/>
    </source>
</evidence>
<comment type="caution">
    <text evidence="2">The sequence shown here is derived from an EMBL/GenBank/DDBJ whole genome shotgun (WGS) entry which is preliminary data.</text>
</comment>
<dbReference type="InterPro" id="IPR007590">
    <property type="entry name" value="Saf4/Yju2"/>
</dbReference>
<dbReference type="GO" id="GO:0005684">
    <property type="term" value="C:U2-type spliceosomal complex"/>
    <property type="evidence" value="ECO:0007669"/>
    <property type="project" value="TreeGrafter"/>
</dbReference>
<sequence>MAEWGAPKYYPPEWEPKKGSINKFRGVHALRERARKFETEGILIIRFEMPFNIWCGNCNDMIGKGTRFNAEKSHDGNYLSTRIYKFVMKCAKCKNKITIHTDPKACDYVVTEGGKRKEERFEFDVESDNVATFTSAEEIEERKNNGIAQLEHLDDDLKKSQNMVPVLTQIQSIRDDSWRNDYDASQLLRKKNRQRKKQDLKQVEHFRRRFGNDFIDQETNQVTLPKETQQDRIIASTTIFKTKPSNPIKNIFDKPCSIQKPSKTVQAALMSVKKPQHCNNHLTIKAVKTKSSSLSLLSDYK</sequence>
<accession>A0AAW2Z7Y2</accession>
<dbReference type="PANTHER" id="PTHR12111:SF2">
    <property type="entry name" value="SPLICING FACTOR YJU2B-RELATED"/>
    <property type="match status" value="1"/>
</dbReference>
<dbReference type="SUPFAM" id="SSF141678">
    <property type="entry name" value="MAL13P1.257-like"/>
    <property type="match status" value="1"/>
</dbReference>